<feature type="transmembrane region" description="Helical" evidence="6">
    <location>
        <begin position="204"/>
        <end position="223"/>
    </location>
</feature>
<evidence type="ECO:0000256" key="6">
    <source>
        <dbReference type="SAM" id="Phobius"/>
    </source>
</evidence>
<keyword evidence="5 6" id="KW-0472">Membrane</keyword>
<comment type="caution">
    <text evidence="7">The sequence shown here is derived from an EMBL/GenBank/DDBJ whole genome shotgun (WGS) entry which is preliminary data.</text>
</comment>
<dbReference type="InterPro" id="IPR007014">
    <property type="entry name" value="FUN14"/>
</dbReference>
<name>A0AAV0UC35_HYABA</name>
<comment type="similarity">
    <text evidence="2">Belongs to the FUN14 family.</text>
</comment>
<dbReference type="GO" id="GO:0005741">
    <property type="term" value="C:mitochondrial outer membrane"/>
    <property type="evidence" value="ECO:0007669"/>
    <property type="project" value="TreeGrafter"/>
</dbReference>
<dbReference type="AlphaFoldDB" id="A0AAV0UC35"/>
<reference evidence="7" key="1">
    <citation type="submission" date="2022-12" db="EMBL/GenBank/DDBJ databases">
        <authorList>
            <person name="Webb A."/>
        </authorList>
    </citation>
    <scope>NUCLEOTIDE SEQUENCE</scope>
    <source>
        <strain evidence="7">Hp1</strain>
    </source>
</reference>
<evidence type="ECO:0000256" key="3">
    <source>
        <dbReference type="ARBA" id="ARBA00022692"/>
    </source>
</evidence>
<keyword evidence="8" id="KW-1185">Reference proteome</keyword>
<accession>A0AAV0UC35</accession>
<evidence type="ECO:0000313" key="8">
    <source>
        <dbReference type="Proteomes" id="UP001162031"/>
    </source>
</evidence>
<evidence type="ECO:0000313" key="7">
    <source>
        <dbReference type="EMBL" id="CAI5733000.1"/>
    </source>
</evidence>
<dbReference type="PANTHER" id="PTHR21346:SF0">
    <property type="entry name" value="RE45833P"/>
    <property type="match status" value="1"/>
</dbReference>
<comment type="subcellular location">
    <subcellularLocation>
        <location evidence="1">Membrane</location>
    </subcellularLocation>
</comment>
<keyword evidence="4 6" id="KW-1133">Transmembrane helix</keyword>
<evidence type="ECO:0000256" key="5">
    <source>
        <dbReference type="ARBA" id="ARBA00023136"/>
    </source>
</evidence>
<sequence>MQCTSHGTTLNASGAIAGSTEFRASGLCRTGHQAATDHTSSNYSAAAALAAGICVISGCMAEQTSTACASTKGPPDDDPFEKAKKKVQEVSNIAIAQLGALVPDEWDHLKKRVNEVSASGKAGQVSWGCCTGLCAGFALKKASKVGAVAIGALLGLLYGACSLGYVNVDAEKLGRDFRRYLDIHQGGGVDTKDVDAMYKSVMKVLHSNLPAGSSFAVGFVLGFRSG</sequence>
<evidence type="ECO:0000256" key="2">
    <source>
        <dbReference type="ARBA" id="ARBA00009160"/>
    </source>
</evidence>
<keyword evidence="3 6" id="KW-0812">Transmembrane</keyword>
<dbReference type="Proteomes" id="UP001162031">
    <property type="component" value="Unassembled WGS sequence"/>
</dbReference>
<evidence type="ECO:0000256" key="4">
    <source>
        <dbReference type="ARBA" id="ARBA00022989"/>
    </source>
</evidence>
<dbReference type="Pfam" id="PF04930">
    <property type="entry name" value="FUN14"/>
    <property type="match status" value="1"/>
</dbReference>
<protein>
    <recommendedName>
        <fullName evidence="9">Mitochondrial import inner membrane translocase subunit TIM22</fullName>
    </recommendedName>
</protein>
<organism evidence="7 8">
    <name type="scientific">Hyaloperonospora brassicae</name>
    <name type="common">Brassica downy mildew</name>
    <name type="synonym">Peronospora brassicae</name>
    <dbReference type="NCBI Taxonomy" id="162125"/>
    <lineage>
        <taxon>Eukaryota</taxon>
        <taxon>Sar</taxon>
        <taxon>Stramenopiles</taxon>
        <taxon>Oomycota</taxon>
        <taxon>Peronosporomycetes</taxon>
        <taxon>Peronosporales</taxon>
        <taxon>Peronosporaceae</taxon>
        <taxon>Hyaloperonospora</taxon>
    </lineage>
</organism>
<evidence type="ECO:0008006" key="9">
    <source>
        <dbReference type="Google" id="ProtNLM"/>
    </source>
</evidence>
<dbReference type="PANTHER" id="PTHR21346">
    <property type="entry name" value="FUN14 DOMAIN CONTAINING"/>
    <property type="match status" value="1"/>
</dbReference>
<proteinExistence type="inferred from homology"/>
<feature type="transmembrane region" description="Helical" evidence="6">
    <location>
        <begin position="145"/>
        <end position="166"/>
    </location>
</feature>
<dbReference type="EMBL" id="CANTFL010001191">
    <property type="protein sequence ID" value="CAI5733000.1"/>
    <property type="molecule type" value="Genomic_DNA"/>
</dbReference>
<gene>
    <name evidence="7" type="ORF">HBR001_LOCUS5699</name>
</gene>
<evidence type="ECO:0000256" key="1">
    <source>
        <dbReference type="ARBA" id="ARBA00004370"/>
    </source>
</evidence>
<dbReference type="GO" id="GO:0000422">
    <property type="term" value="P:autophagy of mitochondrion"/>
    <property type="evidence" value="ECO:0007669"/>
    <property type="project" value="TreeGrafter"/>
</dbReference>